<dbReference type="eggNOG" id="ENOG502ST0S">
    <property type="taxonomic scope" value="Eukaryota"/>
</dbReference>
<feature type="domain" description="RING-type" evidence="6">
    <location>
        <begin position="32"/>
        <end position="85"/>
    </location>
</feature>
<dbReference type="GO" id="GO:0008270">
    <property type="term" value="F:zinc ion binding"/>
    <property type="evidence" value="ECO:0007669"/>
    <property type="project" value="UniProtKB-KW"/>
</dbReference>
<evidence type="ECO:0000256" key="4">
    <source>
        <dbReference type="PROSITE-ProRule" id="PRU00175"/>
    </source>
</evidence>
<gene>
    <name evidence="7" type="ORF">HETIRDRAFT_472491</name>
</gene>
<evidence type="ECO:0000256" key="3">
    <source>
        <dbReference type="ARBA" id="ARBA00022833"/>
    </source>
</evidence>
<dbReference type="InParanoid" id="W4KE99"/>
<dbReference type="InterPro" id="IPR001841">
    <property type="entry name" value="Znf_RING"/>
</dbReference>
<keyword evidence="2 4" id="KW-0863">Zinc-finger</keyword>
<keyword evidence="3" id="KW-0862">Zinc</keyword>
<evidence type="ECO:0000259" key="6">
    <source>
        <dbReference type="PROSITE" id="PS50089"/>
    </source>
</evidence>
<organism evidence="7 8">
    <name type="scientific">Heterobasidion irregulare (strain TC 32-1)</name>
    <dbReference type="NCBI Taxonomy" id="747525"/>
    <lineage>
        <taxon>Eukaryota</taxon>
        <taxon>Fungi</taxon>
        <taxon>Dikarya</taxon>
        <taxon>Basidiomycota</taxon>
        <taxon>Agaricomycotina</taxon>
        <taxon>Agaricomycetes</taxon>
        <taxon>Russulales</taxon>
        <taxon>Bondarzewiaceae</taxon>
        <taxon>Heterobasidion</taxon>
        <taxon>Heterobasidion annosum species complex</taxon>
    </lineage>
</organism>
<keyword evidence="1" id="KW-0479">Metal-binding</keyword>
<dbReference type="Gene3D" id="3.30.40.10">
    <property type="entry name" value="Zinc/RING finger domain, C3HC4 (zinc finger)"/>
    <property type="match status" value="1"/>
</dbReference>
<proteinExistence type="predicted"/>
<evidence type="ECO:0000256" key="5">
    <source>
        <dbReference type="SAM" id="MobiDB-lite"/>
    </source>
</evidence>
<dbReference type="GeneID" id="20677458"/>
<dbReference type="Proteomes" id="UP000030671">
    <property type="component" value="Unassembled WGS sequence"/>
</dbReference>
<evidence type="ECO:0000256" key="1">
    <source>
        <dbReference type="ARBA" id="ARBA00022723"/>
    </source>
</evidence>
<dbReference type="InterPro" id="IPR018957">
    <property type="entry name" value="Znf_C3HC4_RING-type"/>
</dbReference>
<feature type="region of interest" description="Disordered" evidence="5">
    <location>
        <begin position="92"/>
        <end position="125"/>
    </location>
</feature>
<dbReference type="InterPro" id="IPR013083">
    <property type="entry name" value="Znf_RING/FYVE/PHD"/>
</dbReference>
<dbReference type="STRING" id="747525.W4KE99"/>
<protein>
    <recommendedName>
        <fullName evidence="6">RING-type domain-containing protein</fullName>
    </recommendedName>
</protein>
<feature type="compositionally biased region" description="Low complexity" evidence="5">
    <location>
        <begin position="210"/>
        <end position="220"/>
    </location>
</feature>
<name>W4KE99_HETIT</name>
<reference evidence="7 8" key="1">
    <citation type="journal article" date="2012" name="New Phytol.">
        <title>Insight into trade-off between wood decay and parasitism from the genome of a fungal forest pathogen.</title>
        <authorList>
            <person name="Olson A."/>
            <person name="Aerts A."/>
            <person name="Asiegbu F."/>
            <person name="Belbahri L."/>
            <person name="Bouzid O."/>
            <person name="Broberg A."/>
            <person name="Canback B."/>
            <person name="Coutinho P.M."/>
            <person name="Cullen D."/>
            <person name="Dalman K."/>
            <person name="Deflorio G."/>
            <person name="van Diepen L.T."/>
            <person name="Dunand C."/>
            <person name="Duplessis S."/>
            <person name="Durling M."/>
            <person name="Gonthier P."/>
            <person name="Grimwood J."/>
            <person name="Fossdal C.G."/>
            <person name="Hansson D."/>
            <person name="Henrissat B."/>
            <person name="Hietala A."/>
            <person name="Himmelstrand K."/>
            <person name="Hoffmeister D."/>
            <person name="Hogberg N."/>
            <person name="James T.Y."/>
            <person name="Karlsson M."/>
            <person name="Kohler A."/>
            <person name="Kues U."/>
            <person name="Lee Y.H."/>
            <person name="Lin Y.C."/>
            <person name="Lind M."/>
            <person name="Lindquist E."/>
            <person name="Lombard V."/>
            <person name="Lucas S."/>
            <person name="Lunden K."/>
            <person name="Morin E."/>
            <person name="Murat C."/>
            <person name="Park J."/>
            <person name="Raffaello T."/>
            <person name="Rouze P."/>
            <person name="Salamov A."/>
            <person name="Schmutz J."/>
            <person name="Solheim H."/>
            <person name="Stahlberg J."/>
            <person name="Velez H."/>
            <person name="de Vries R.P."/>
            <person name="Wiebenga A."/>
            <person name="Woodward S."/>
            <person name="Yakovlev I."/>
            <person name="Garbelotto M."/>
            <person name="Martin F."/>
            <person name="Grigoriev I.V."/>
            <person name="Stenlid J."/>
        </authorList>
    </citation>
    <scope>NUCLEOTIDE SEQUENCE [LARGE SCALE GENOMIC DNA]</scope>
    <source>
        <strain evidence="7 8">TC 32-1</strain>
    </source>
</reference>
<evidence type="ECO:0000313" key="8">
    <source>
        <dbReference type="Proteomes" id="UP000030671"/>
    </source>
</evidence>
<feature type="compositionally biased region" description="Acidic residues" evidence="5">
    <location>
        <begin position="112"/>
        <end position="125"/>
    </location>
</feature>
<dbReference type="SUPFAM" id="SSF57850">
    <property type="entry name" value="RING/U-box"/>
    <property type="match status" value="1"/>
</dbReference>
<evidence type="ECO:0000256" key="2">
    <source>
        <dbReference type="ARBA" id="ARBA00022771"/>
    </source>
</evidence>
<dbReference type="RefSeq" id="XP_009543785.1">
    <property type="nucleotide sequence ID" value="XM_009545490.1"/>
</dbReference>
<evidence type="ECO:0000313" key="7">
    <source>
        <dbReference type="EMBL" id="ETW84069.1"/>
    </source>
</evidence>
<dbReference type="HOGENOM" id="CLU_091767_0_0_1"/>
<dbReference type="PROSITE" id="PS50089">
    <property type="entry name" value="ZF_RING_2"/>
    <property type="match status" value="1"/>
</dbReference>
<keyword evidence="8" id="KW-1185">Reference proteome</keyword>
<dbReference type="AlphaFoldDB" id="W4KE99"/>
<sequence length="242" mass="26422">MNDLADDDSITLSLSNLPRLTLKDIENADDCCPICLIPYRTILEQLVEDEENNCVTKIEGCGHVFCIQDLSEWIRGRHGTCPTCRHPFLPDLQPIDSDDESSDGGEYVPTEYDADTDYGSDADEGLSDNDAFDVETMDVDVQAAECDETWNDGDSVHDGDVEGMRGQCGQSSDIEWWDEADEAEGWGLTDGESMSASEGEVMPSDRLSEAEAGAEAGAEAEIQVRLNSEGEYAIEDGSATKR</sequence>
<dbReference type="OrthoDB" id="8062037at2759"/>
<accession>W4KE99</accession>
<dbReference type="EMBL" id="KI925456">
    <property type="protein sequence ID" value="ETW84069.1"/>
    <property type="molecule type" value="Genomic_DNA"/>
</dbReference>
<dbReference type="KEGG" id="hir:HETIRDRAFT_472491"/>
<feature type="region of interest" description="Disordered" evidence="5">
    <location>
        <begin position="186"/>
        <end position="220"/>
    </location>
</feature>
<dbReference type="Pfam" id="PF00097">
    <property type="entry name" value="zf-C3HC4"/>
    <property type="match status" value="1"/>
</dbReference>